<organism evidence="1 2">
    <name type="scientific">Anaerosporomusa subterranea</name>
    <dbReference type="NCBI Taxonomy" id="1794912"/>
    <lineage>
        <taxon>Bacteria</taxon>
        <taxon>Bacillati</taxon>
        <taxon>Bacillota</taxon>
        <taxon>Negativicutes</taxon>
        <taxon>Acetonemataceae</taxon>
        <taxon>Anaerosporomusa</taxon>
    </lineage>
</organism>
<evidence type="ECO:0000313" key="2">
    <source>
        <dbReference type="Proteomes" id="UP000076268"/>
    </source>
</evidence>
<dbReference type="AlphaFoldDB" id="A0A154BUA3"/>
<gene>
    <name evidence="1" type="ORF">AXX12_04865</name>
</gene>
<evidence type="ECO:0000313" key="1">
    <source>
        <dbReference type="EMBL" id="KYZ77445.1"/>
    </source>
</evidence>
<dbReference type="RefSeq" id="WP_066239810.1">
    <property type="nucleotide sequence ID" value="NZ_LSGP01000013.1"/>
</dbReference>
<keyword evidence="2" id="KW-1185">Reference proteome</keyword>
<reference evidence="1 2" key="1">
    <citation type="submission" date="2016-02" db="EMBL/GenBank/DDBJ databases">
        <title>Anaerosporomusa subterraneum gen. nov., sp. nov., a spore-forming obligate anaerobe isolated from saprolite.</title>
        <authorList>
            <person name="Choi J.K."/>
            <person name="Shah M."/>
            <person name="Yee N."/>
        </authorList>
    </citation>
    <scope>NUCLEOTIDE SEQUENCE [LARGE SCALE GENOMIC DNA]</scope>
    <source>
        <strain evidence="1 2">RU4</strain>
    </source>
</reference>
<comment type="caution">
    <text evidence="1">The sequence shown here is derived from an EMBL/GenBank/DDBJ whole genome shotgun (WGS) entry which is preliminary data.</text>
</comment>
<sequence>MESNVIAVDAILQLGSVTSEVAIKKAFRFYSATYRDKSDPSISFEVKYKGIQDENQYLLTFLGTGTALTDITEGVHRFMESFLEELYDESVEDDWLCELGCEELPIIIDYDIKSARAYSKDEIESDV</sequence>
<dbReference type="Proteomes" id="UP000076268">
    <property type="component" value="Unassembled WGS sequence"/>
</dbReference>
<protein>
    <submittedName>
        <fullName evidence="1">Uncharacterized protein</fullName>
    </submittedName>
</protein>
<name>A0A154BUA3_ANASB</name>
<proteinExistence type="predicted"/>
<dbReference type="EMBL" id="LSGP01000013">
    <property type="protein sequence ID" value="KYZ77445.1"/>
    <property type="molecule type" value="Genomic_DNA"/>
</dbReference>
<accession>A0A154BUA3</accession>